<accession>A0A6A5SUN1</accession>
<dbReference type="Pfam" id="PF19327">
    <property type="entry name" value="Ap4A_phos_N"/>
    <property type="match status" value="1"/>
</dbReference>
<dbReference type="SUPFAM" id="SSF54197">
    <property type="entry name" value="HIT-like"/>
    <property type="match status" value="1"/>
</dbReference>
<keyword evidence="4" id="KW-1185">Reference proteome</keyword>
<evidence type="ECO:0000259" key="1">
    <source>
        <dbReference type="Pfam" id="PF09830"/>
    </source>
</evidence>
<dbReference type="InterPro" id="IPR009163">
    <property type="entry name" value="Ap4A_phos1/2"/>
</dbReference>
<dbReference type="EMBL" id="ML976018">
    <property type="protein sequence ID" value="KAF1944211.1"/>
    <property type="molecule type" value="Genomic_DNA"/>
</dbReference>
<dbReference type="Gene3D" id="3.30.428.70">
    <property type="match status" value="1"/>
</dbReference>
<gene>
    <name evidence="3" type="ORF">EJ02DRAFT_103705</name>
</gene>
<reference evidence="3" key="1">
    <citation type="journal article" date="2020" name="Stud. Mycol.">
        <title>101 Dothideomycetes genomes: a test case for predicting lifestyles and emergence of pathogens.</title>
        <authorList>
            <person name="Haridas S."/>
            <person name="Albert R."/>
            <person name="Binder M."/>
            <person name="Bloem J."/>
            <person name="Labutti K."/>
            <person name="Salamov A."/>
            <person name="Andreopoulos B."/>
            <person name="Baker S."/>
            <person name="Barry K."/>
            <person name="Bills G."/>
            <person name="Bluhm B."/>
            <person name="Cannon C."/>
            <person name="Castanera R."/>
            <person name="Culley D."/>
            <person name="Daum C."/>
            <person name="Ezra D."/>
            <person name="Gonzalez J."/>
            <person name="Henrissat B."/>
            <person name="Kuo A."/>
            <person name="Liang C."/>
            <person name="Lipzen A."/>
            <person name="Lutzoni F."/>
            <person name="Magnuson J."/>
            <person name="Mondo S."/>
            <person name="Nolan M."/>
            <person name="Ohm R."/>
            <person name="Pangilinan J."/>
            <person name="Park H.-J."/>
            <person name="Ramirez L."/>
            <person name="Alfaro M."/>
            <person name="Sun H."/>
            <person name="Tritt A."/>
            <person name="Yoshinaga Y."/>
            <person name="Zwiers L.-H."/>
            <person name="Turgeon B."/>
            <person name="Goodwin S."/>
            <person name="Spatafora J."/>
            <person name="Crous P."/>
            <person name="Grigoriev I."/>
        </authorList>
    </citation>
    <scope>NUCLEOTIDE SEQUENCE</scope>
    <source>
        <strain evidence="3">CBS 161.51</strain>
    </source>
</reference>
<feature type="domain" description="Ap4A phosphorylase 1/2 N-terminal" evidence="2">
    <location>
        <begin position="71"/>
        <end position="159"/>
    </location>
</feature>
<organism evidence="3 4">
    <name type="scientific">Clathrospora elynae</name>
    <dbReference type="NCBI Taxonomy" id="706981"/>
    <lineage>
        <taxon>Eukaryota</taxon>
        <taxon>Fungi</taxon>
        <taxon>Dikarya</taxon>
        <taxon>Ascomycota</taxon>
        <taxon>Pezizomycotina</taxon>
        <taxon>Dothideomycetes</taxon>
        <taxon>Pleosporomycetidae</taxon>
        <taxon>Pleosporales</taxon>
        <taxon>Diademaceae</taxon>
        <taxon>Clathrospora</taxon>
    </lineage>
</organism>
<name>A0A6A5SUN1_9PLEO</name>
<dbReference type="InterPro" id="IPR045759">
    <property type="entry name" value="Ap4A_phos1/2_N"/>
</dbReference>
<dbReference type="GO" id="GO:0005524">
    <property type="term" value="F:ATP binding"/>
    <property type="evidence" value="ECO:0007669"/>
    <property type="project" value="InterPro"/>
</dbReference>
<sequence length="298" mass="33678">MPDVDDLSEEKLITTFDRLVSEGIIVYGPHESIKVEDEYYPIEFRICSALATKPHTVGASNPAFNQSRKWGPGSDMFCPDERLIITQLNGTHDLALNLFCVDRPQLLLLALDSYKRQHESLDADDFAVMLEVLQRFPSFYVIFNCGEKGGCSRVHKHLQGLLGPPHAFSRLIRKESKRQAPFHYFVHRFEKGFTGTSSSDILTVYAKFIDQSRKLMSIDEKDTCPHNVVMWHDYIIMIPRRKASTEGASANAGGMMGSVWVTSQEHVDKWLKVGCANVLRELGVPSKDFVRAPGWAET</sequence>
<dbReference type="PANTHER" id="PTHR38420:SF1">
    <property type="entry name" value="PUTATIVE (AFU_ORTHOLOGUE AFUA_5G14690)-RELATED"/>
    <property type="match status" value="1"/>
</dbReference>
<dbReference type="OrthoDB" id="10267950at2759"/>
<dbReference type="PANTHER" id="PTHR38420">
    <property type="entry name" value="AP-4-A PHOSPHORYLASE II"/>
    <property type="match status" value="1"/>
</dbReference>
<dbReference type="Proteomes" id="UP000800038">
    <property type="component" value="Unassembled WGS sequence"/>
</dbReference>
<evidence type="ECO:0000313" key="3">
    <source>
        <dbReference type="EMBL" id="KAF1944211.1"/>
    </source>
</evidence>
<evidence type="ECO:0000313" key="4">
    <source>
        <dbReference type="Proteomes" id="UP000800038"/>
    </source>
</evidence>
<dbReference type="GO" id="GO:0009117">
    <property type="term" value="P:nucleotide metabolic process"/>
    <property type="evidence" value="ECO:0007669"/>
    <property type="project" value="InterPro"/>
</dbReference>
<dbReference type="InterPro" id="IPR036265">
    <property type="entry name" value="HIT-like_sf"/>
</dbReference>
<evidence type="ECO:0000259" key="2">
    <source>
        <dbReference type="Pfam" id="PF19327"/>
    </source>
</evidence>
<proteinExistence type="predicted"/>
<feature type="domain" description="ATP adenylyltransferase C-terminal" evidence="1">
    <location>
        <begin position="179"/>
        <end position="285"/>
    </location>
</feature>
<dbReference type="InterPro" id="IPR019200">
    <property type="entry name" value="ATP_adenylylTrfase_C"/>
</dbReference>
<dbReference type="AlphaFoldDB" id="A0A6A5SUN1"/>
<dbReference type="Pfam" id="PF09830">
    <property type="entry name" value="ATP_transf"/>
    <property type="match status" value="1"/>
</dbReference>
<dbReference type="GO" id="GO:0003877">
    <property type="term" value="F:ATP:ADP adenylyltransferase activity"/>
    <property type="evidence" value="ECO:0007669"/>
    <property type="project" value="InterPro"/>
</dbReference>
<dbReference type="InterPro" id="IPR043171">
    <property type="entry name" value="Ap4A_phos1/2-like"/>
</dbReference>
<protein>
    <submittedName>
        <fullName evidence="3">Uncharacterized protein</fullName>
    </submittedName>
</protein>